<gene>
    <name evidence="1" type="ORF">NITFAB_1195</name>
</gene>
<organism evidence="1">
    <name type="scientific">Candidatus Nitrotoga fabula</name>
    <dbReference type="NCBI Taxonomy" id="2182327"/>
    <lineage>
        <taxon>Bacteria</taxon>
        <taxon>Pseudomonadati</taxon>
        <taxon>Pseudomonadota</taxon>
        <taxon>Betaproteobacteria</taxon>
        <taxon>Nitrosomonadales</taxon>
        <taxon>Gallionellaceae</taxon>
        <taxon>Candidatus Nitrotoga</taxon>
    </lineage>
</organism>
<sequence>MTVGSAEPFTRLAGDFVCTLSMGVHLPPPEDHPTLTDCECQVCLNLKFPNCLACRMVWQGWLR</sequence>
<evidence type="ECO:0000313" key="1">
    <source>
        <dbReference type="EMBL" id="SPS05605.1"/>
    </source>
</evidence>
<proteinExistence type="predicted"/>
<reference evidence="1" key="1">
    <citation type="submission" date="2018-05" db="EMBL/GenBank/DDBJ databases">
        <authorList>
            <person name="Lanie J.A."/>
            <person name="Ng W.-L."/>
            <person name="Kazmierczak K.M."/>
            <person name="Andrzejewski T.M."/>
            <person name="Davidsen T.M."/>
            <person name="Wayne K.J."/>
            <person name="Tettelin H."/>
            <person name="Glass J.I."/>
            <person name="Rusch D."/>
            <person name="Podicherti R."/>
            <person name="Tsui H.-C.T."/>
            <person name="Winkler M.E."/>
        </authorList>
    </citation>
    <scope>NUCLEOTIDE SEQUENCE</scope>
    <source>
        <strain evidence="1">KNB</strain>
    </source>
</reference>
<protein>
    <submittedName>
        <fullName evidence="1">Uncharacterized protein</fullName>
    </submittedName>
</protein>
<dbReference type="EMBL" id="LS423452">
    <property type="protein sequence ID" value="SPS05605.1"/>
    <property type="molecule type" value="Genomic_DNA"/>
</dbReference>
<dbReference type="AlphaFoldDB" id="A0A2X0SKY9"/>
<name>A0A2X0SKY9_9PROT</name>
<accession>A0A2X0SKY9</accession>